<dbReference type="InterPro" id="IPR008220">
    <property type="entry name" value="HAT_MetX-like"/>
</dbReference>
<evidence type="ECO:0000313" key="4">
    <source>
        <dbReference type="EMBL" id="CCA16401.1"/>
    </source>
</evidence>
<dbReference type="GO" id="GO:0004414">
    <property type="term" value="F:homoserine O-acetyltransferase activity"/>
    <property type="evidence" value="ECO:0007669"/>
    <property type="project" value="TreeGrafter"/>
</dbReference>
<feature type="active site" evidence="2">
    <location>
        <position position="364"/>
    </location>
</feature>
<feature type="active site" description="Nucleophile" evidence="2">
    <location>
        <position position="171"/>
    </location>
</feature>
<proteinExistence type="inferred from homology"/>
<accession>F0W5L0</accession>
<feature type="domain" description="AB hydrolase-1" evidence="3">
    <location>
        <begin position="68"/>
        <end position="345"/>
    </location>
</feature>
<protein>
    <submittedName>
        <fullName evidence="4">Uncharacterized protein ALNC14_025440</fullName>
    </submittedName>
</protein>
<gene>
    <name evidence="4" type="ORF">ALNC14_025440</name>
</gene>
<reference evidence="4" key="2">
    <citation type="submission" date="2011-02" db="EMBL/GenBank/DDBJ databases">
        <authorList>
            <person name="MacLean D."/>
        </authorList>
    </citation>
    <scope>NUCLEOTIDE SEQUENCE</scope>
</reference>
<dbReference type="HAMAP" id="MF_00296">
    <property type="entry name" value="MetX_acyltransf"/>
    <property type="match status" value="1"/>
</dbReference>
<comment type="similarity">
    <text evidence="1">Belongs to the AB hydrolase superfamily. MetX family.</text>
</comment>
<reference evidence="4" key="1">
    <citation type="journal article" date="2011" name="PLoS Biol.">
        <title>Gene gain and loss during evolution of obligate parasitism in the white rust pathogen of Arabidopsis thaliana.</title>
        <authorList>
            <person name="Kemen E."/>
            <person name="Gardiner A."/>
            <person name="Schultz-Larsen T."/>
            <person name="Kemen A.C."/>
            <person name="Balmuth A.L."/>
            <person name="Robert-Seilaniantz A."/>
            <person name="Bailey K."/>
            <person name="Holub E."/>
            <person name="Studholme D.J."/>
            <person name="Maclean D."/>
            <person name="Jones J.D."/>
        </authorList>
    </citation>
    <scope>NUCLEOTIDE SEQUENCE</scope>
</reference>
<dbReference type="GO" id="GO:0009092">
    <property type="term" value="P:homoserine metabolic process"/>
    <property type="evidence" value="ECO:0007669"/>
    <property type="project" value="TreeGrafter"/>
</dbReference>
<dbReference type="AlphaFoldDB" id="F0W5L0"/>
<dbReference type="EMBL" id="FR824066">
    <property type="protein sequence ID" value="CCA16401.1"/>
    <property type="molecule type" value="Genomic_DNA"/>
</dbReference>
<sequence>MRALSRRKFATSRCFYSSNSVGSRYSPQRNKHKTQLEGQFVLQDGNCLENVVIEWEQWGDARLPGNRTVLLLPSFSHGSHAASNLDDPRPGWWQHMLGPNLGINTSSFRVICPSVLGSPFGTTSPLSINPNTGKPYRATFPQITPADMAVCHARLLDDLKIEQVHAVIGGSMGGMQALEFAAQFPHKLNRLLAISCTPQTTPGTVALRHIQRHAILADSGYNSGEYKTGSVLAGMKIARELGMACYRSREEFDARFQWQPIGPTHFTAQTFDVESYMDYQATKFARYYDPNCYLLLSKAMDLMNLGQGYSNLAQGVSRIECDSFIVGVQQDQLIPIKEQATLVDILQSHGRNSEFVTVNSRLGHDAMFHAQTQKDVFSNLVREFVESKLEEVLLHEVHRYSTL</sequence>
<dbReference type="InterPro" id="IPR000073">
    <property type="entry name" value="AB_hydrolase_1"/>
</dbReference>
<dbReference type="InterPro" id="IPR029058">
    <property type="entry name" value="AB_hydrolase_fold"/>
</dbReference>
<dbReference type="PIRSF" id="PIRSF000443">
    <property type="entry name" value="Homoser_Ac_trans"/>
    <property type="match status" value="1"/>
</dbReference>
<dbReference type="PANTHER" id="PTHR32268:SF16">
    <property type="entry name" value="SERINE O-SUCCINYLTRANSFERASE"/>
    <property type="match status" value="1"/>
</dbReference>
<dbReference type="HOGENOM" id="CLU_028760_1_2_1"/>
<dbReference type="GO" id="GO:0009086">
    <property type="term" value="P:methionine biosynthetic process"/>
    <property type="evidence" value="ECO:0007669"/>
    <property type="project" value="TreeGrafter"/>
</dbReference>
<dbReference type="Pfam" id="PF00561">
    <property type="entry name" value="Abhydrolase_1"/>
    <property type="match status" value="1"/>
</dbReference>
<name>F0W5L0_9STRA</name>
<dbReference type="SUPFAM" id="SSF53474">
    <property type="entry name" value="alpha/beta-Hydrolases"/>
    <property type="match status" value="1"/>
</dbReference>
<dbReference type="Gene3D" id="3.40.50.1820">
    <property type="entry name" value="alpha/beta hydrolase"/>
    <property type="match status" value="1"/>
</dbReference>
<feature type="active site" evidence="2">
    <location>
        <position position="331"/>
    </location>
</feature>
<dbReference type="PANTHER" id="PTHR32268">
    <property type="entry name" value="HOMOSERINE O-ACETYLTRANSFERASE"/>
    <property type="match status" value="1"/>
</dbReference>
<evidence type="ECO:0000259" key="3">
    <source>
        <dbReference type="Pfam" id="PF00561"/>
    </source>
</evidence>
<evidence type="ECO:0000256" key="2">
    <source>
        <dbReference type="PIRSR" id="PIRSR000443-1"/>
    </source>
</evidence>
<evidence type="ECO:0000256" key="1">
    <source>
        <dbReference type="ARBA" id="ARBA00006886"/>
    </source>
</evidence>
<dbReference type="NCBIfam" id="TIGR01392">
    <property type="entry name" value="homoserO_Ac_trn"/>
    <property type="match status" value="1"/>
</dbReference>
<organism evidence="4">
    <name type="scientific">Albugo laibachii Nc14</name>
    <dbReference type="NCBI Taxonomy" id="890382"/>
    <lineage>
        <taxon>Eukaryota</taxon>
        <taxon>Sar</taxon>
        <taxon>Stramenopiles</taxon>
        <taxon>Oomycota</taxon>
        <taxon>Peronosporomycetes</taxon>
        <taxon>Albuginales</taxon>
        <taxon>Albuginaceae</taxon>
        <taxon>Albugo</taxon>
    </lineage>
</organism>